<name>A0A2B4RY60_STYPI</name>
<feature type="transmembrane region" description="Helical" evidence="7">
    <location>
        <begin position="336"/>
        <end position="354"/>
    </location>
</feature>
<dbReference type="PANTHER" id="PTHR16024">
    <property type="entry name" value="XK-RELATED PROTEIN"/>
    <property type="match status" value="1"/>
</dbReference>
<dbReference type="Pfam" id="PF09815">
    <property type="entry name" value="XK-related"/>
    <property type="match status" value="1"/>
</dbReference>
<feature type="transmembrane region" description="Helical" evidence="7">
    <location>
        <begin position="307"/>
        <end position="324"/>
    </location>
</feature>
<evidence type="ECO:0000256" key="8">
    <source>
        <dbReference type="SAM" id="MobiDB-lite"/>
    </source>
</evidence>
<protein>
    <recommendedName>
        <fullName evidence="7">XK-related protein</fullName>
    </recommendedName>
</protein>
<evidence type="ECO:0000313" key="9">
    <source>
        <dbReference type="EMBL" id="PFX22096.1"/>
    </source>
</evidence>
<feature type="transmembrane region" description="Helical" evidence="7">
    <location>
        <begin position="57"/>
        <end position="80"/>
    </location>
</feature>
<evidence type="ECO:0000313" key="10">
    <source>
        <dbReference type="Proteomes" id="UP000225706"/>
    </source>
</evidence>
<keyword evidence="10" id="KW-1185">Reference proteome</keyword>
<dbReference type="InterPro" id="IPR050895">
    <property type="entry name" value="XK-related_scramblase"/>
</dbReference>
<dbReference type="InterPro" id="IPR018629">
    <property type="entry name" value="XK-rel"/>
</dbReference>
<keyword evidence="5 7" id="KW-1133">Transmembrane helix</keyword>
<comment type="similarity">
    <text evidence="2 7">Belongs to the XK family.</text>
</comment>
<proteinExistence type="inferred from homology"/>
<organism evidence="9 10">
    <name type="scientific">Stylophora pistillata</name>
    <name type="common">Smooth cauliflower coral</name>
    <dbReference type="NCBI Taxonomy" id="50429"/>
    <lineage>
        <taxon>Eukaryota</taxon>
        <taxon>Metazoa</taxon>
        <taxon>Cnidaria</taxon>
        <taxon>Anthozoa</taxon>
        <taxon>Hexacorallia</taxon>
        <taxon>Scleractinia</taxon>
        <taxon>Astrocoeniina</taxon>
        <taxon>Pocilloporidae</taxon>
        <taxon>Stylophora</taxon>
    </lineage>
</organism>
<gene>
    <name evidence="9" type="primary">xkr6</name>
    <name evidence="9" type="ORF">AWC38_SpisGene13383</name>
</gene>
<dbReference type="OrthoDB" id="6356248at2759"/>
<feature type="transmembrane region" description="Helical" evidence="7">
    <location>
        <begin position="203"/>
        <end position="227"/>
    </location>
</feature>
<feature type="region of interest" description="Disordered" evidence="8">
    <location>
        <begin position="1"/>
        <end position="27"/>
    </location>
</feature>
<evidence type="ECO:0000256" key="1">
    <source>
        <dbReference type="ARBA" id="ARBA00004651"/>
    </source>
</evidence>
<keyword evidence="3" id="KW-1003">Cell membrane</keyword>
<dbReference type="PANTHER" id="PTHR16024:SF6">
    <property type="entry name" value="XK-RELATED PROTEIN"/>
    <property type="match status" value="1"/>
</dbReference>
<dbReference type="EMBL" id="LSMT01000251">
    <property type="protein sequence ID" value="PFX22096.1"/>
    <property type="molecule type" value="Genomic_DNA"/>
</dbReference>
<dbReference type="Proteomes" id="UP000225706">
    <property type="component" value="Unassembled WGS sequence"/>
</dbReference>
<evidence type="ECO:0000256" key="2">
    <source>
        <dbReference type="ARBA" id="ARBA00008789"/>
    </source>
</evidence>
<evidence type="ECO:0000256" key="3">
    <source>
        <dbReference type="ARBA" id="ARBA00022475"/>
    </source>
</evidence>
<evidence type="ECO:0000256" key="4">
    <source>
        <dbReference type="ARBA" id="ARBA00022692"/>
    </source>
</evidence>
<dbReference type="GO" id="GO:0005886">
    <property type="term" value="C:plasma membrane"/>
    <property type="evidence" value="ECO:0007669"/>
    <property type="project" value="UniProtKB-SubCell"/>
</dbReference>
<keyword evidence="4 7" id="KW-0812">Transmembrane</keyword>
<reference evidence="10" key="1">
    <citation type="journal article" date="2017" name="bioRxiv">
        <title>Comparative analysis of the genomes of Stylophora pistillata and Acropora digitifera provides evidence for extensive differences between species of corals.</title>
        <authorList>
            <person name="Voolstra C.R."/>
            <person name="Li Y."/>
            <person name="Liew Y.J."/>
            <person name="Baumgarten S."/>
            <person name="Zoccola D."/>
            <person name="Flot J.-F."/>
            <person name="Tambutte S."/>
            <person name="Allemand D."/>
            <person name="Aranda M."/>
        </authorList>
    </citation>
    <scope>NUCLEOTIDE SEQUENCE [LARGE SCALE GENOMIC DNA]</scope>
</reference>
<feature type="transmembrane region" description="Helical" evidence="7">
    <location>
        <begin position="86"/>
        <end position="108"/>
    </location>
</feature>
<dbReference type="AlphaFoldDB" id="A0A2B4RY60"/>
<feature type="transmembrane region" description="Helical" evidence="7">
    <location>
        <begin position="366"/>
        <end position="387"/>
    </location>
</feature>
<evidence type="ECO:0000256" key="6">
    <source>
        <dbReference type="ARBA" id="ARBA00023136"/>
    </source>
</evidence>
<accession>A0A2B4RY60</accession>
<comment type="caution">
    <text evidence="9">The sequence shown here is derived from an EMBL/GenBank/DDBJ whole genome shotgun (WGS) entry which is preliminary data.</text>
</comment>
<evidence type="ECO:0000256" key="7">
    <source>
        <dbReference type="RuleBase" id="RU910716"/>
    </source>
</evidence>
<comment type="subcellular location">
    <subcellularLocation>
        <location evidence="1">Cell membrane</location>
        <topology evidence="1">Multi-pass membrane protein</topology>
    </subcellularLocation>
    <subcellularLocation>
        <location evidence="7">Membrane</location>
        <topology evidence="7">Multi-pass membrane protein</topology>
    </subcellularLocation>
</comment>
<evidence type="ECO:0000256" key="5">
    <source>
        <dbReference type="ARBA" id="ARBA00022989"/>
    </source>
</evidence>
<sequence>MVTGMTGQNDEKTDDDDGIFTPNGIHGTDETDLAASRLNRRSYVHLESERVHIIWDLFAIASILTFIADITTDVVVSVHYFLDGKYLWFALTLGFVILSSLVMQIFSAKWFHEDGEYQNWCTYLMHLFQLGPIVRYWRVVKTGWRTRQQNSANTVNVYEVYLAEWRDITMLRLFECFLESAPQLVLQLFIMAHNKRFDAESDWLTVFATGSSLVSLAWAIAAYYKALRDFLRQRESHSWVGFFLQIIWRMCMVASRVVALVLFASYYTIWLFVVVAIHWLVMTTWLIFQKTRFCVDDKGIRHLCREYLFDAVIGFVYIFCFFNIREGMTRIRAIPYYVVMLGENTVFVVMWYPFRTLYGDIEIAALSIVWGAFGIGLLCMISYYSFYHPSLPVKGICVKKSGLNLQERQRMTICWCCFCEITARHSTMEENNDKCRLAIHQRPFESTRNKKATRSYGSLPVDVEILPGMSREIHSPIYLNRQEPSNGEITGMRGMYARSSWL</sequence>
<keyword evidence="6 7" id="KW-0472">Membrane</keyword>